<dbReference type="AlphaFoldDB" id="A0A9K3NT01"/>
<sequence length="75" mass="8801">MSNLRIYKTPCSIAPGRSILQSLSQWFLPDVIGRCVQIPKTGLIVFVYRLDQNWVEFQINLYLEMVFCVDLKYDN</sequence>
<evidence type="ECO:0000313" key="2">
    <source>
        <dbReference type="Proteomes" id="UP000215914"/>
    </source>
</evidence>
<gene>
    <name evidence="1" type="ORF">HanXRQr2_Chr04g0174251</name>
</gene>
<dbReference type="EMBL" id="MNCJ02000319">
    <property type="protein sequence ID" value="KAF5810830.1"/>
    <property type="molecule type" value="Genomic_DNA"/>
</dbReference>
<reference evidence="1" key="2">
    <citation type="submission" date="2020-06" db="EMBL/GenBank/DDBJ databases">
        <title>Helianthus annuus Genome sequencing and assembly Release 2.</title>
        <authorList>
            <person name="Gouzy J."/>
            <person name="Langlade N."/>
            <person name="Munos S."/>
        </authorList>
    </citation>
    <scope>NUCLEOTIDE SEQUENCE</scope>
    <source>
        <tissue evidence="1">Leaves</tissue>
    </source>
</reference>
<protein>
    <submittedName>
        <fullName evidence="1">Uncharacterized protein</fullName>
    </submittedName>
</protein>
<dbReference type="Gramene" id="mRNA:HanXRQr2_Chr04g0174251">
    <property type="protein sequence ID" value="CDS:HanXRQr2_Chr04g0174251.1"/>
    <property type="gene ID" value="HanXRQr2_Chr04g0174251"/>
</dbReference>
<dbReference type="Proteomes" id="UP000215914">
    <property type="component" value="Unassembled WGS sequence"/>
</dbReference>
<keyword evidence="2" id="KW-1185">Reference proteome</keyword>
<evidence type="ECO:0000313" key="1">
    <source>
        <dbReference type="EMBL" id="KAF5810830.1"/>
    </source>
</evidence>
<reference evidence="1" key="1">
    <citation type="journal article" date="2017" name="Nature">
        <title>The sunflower genome provides insights into oil metabolism, flowering and Asterid evolution.</title>
        <authorList>
            <person name="Badouin H."/>
            <person name="Gouzy J."/>
            <person name="Grassa C.J."/>
            <person name="Murat F."/>
            <person name="Staton S.E."/>
            <person name="Cottret L."/>
            <person name="Lelandais-Briere C."/>
            <person name="Owens G.L."/>
            <person name="Carrere S."/>
            <person name="Mayjonade B."/>
            <person name="Legrand L."/>
            <person name="Gill N."/>
            <person name="Kane N.C."/>
            <person name="Bowers J.E."/>
            <person name="Hubner S."/>
            <person name="Bellec A."/>
            <person name="Berard A."/>
            <person name="Berges H."/>
            <person name="Blanchet N."/>
            <person name="Boniface M.C."/>
            <person name="Brunel D."/>
            <person name="Catrice O."/>
            <person name="Chaidir N."/>
            <person name="Claudel C."/>
            <person name="Donnadieu C."/>
            <person name="Faraut T."/>
            <person name="Fievet G."/>
            <person name="Helmstetter N."/>
            <person name="King M."/>
            <person name="Knapp S.J."/>
            <person name="Lai Z."/>
            <person name="Le Paslier M.C."/>
            <person name="Lippi Y."/>
            <person name="Lorenzon L."/>
            <person name="Mandel J.R."/>
            <person name="Marage G."/>
            <person name="Marchand G."/>
            <person name="Marquand E."/>
            <person name="Bret-Mestries E."/>
            <person name="Morien E."/>
            <person name="Nambeesan S."/>
            <person name="Nguyen T."/>
            <person name="Pegot-Espagnet P."/>
            <person name="Pouilly N."/>
            <person name="Raftis F."/>
            <person name="Sallet E."/>
            <person name="Schiex T."/>
            <person name="Thomas J."/>
            <person name="Vandecasteele C."/>
            <person name="Vares D."/>
            <person name="Vear F."/>
            <person name="Vautrin S."/>
            <person name="Crespi M."/>
            <person name="Mangin B."/>
            <person name="Burke J.M."/>
            <person name="Salse J."/>
            <person name="Munos S."/>
            <person name="Vincourt P."/>
            <person name="Rieseberg L.H."/>
            <person name="Langlade N.B."/>
        </authorList>
    </citation>
    <scope>NUCLEOTIDE SEQUENCE</scope>
    <source>
        <tissue evidence="1">Leaves</tissue>
    </source>
</reference>
<organism evidence="1 2">
    <name type="scientific">Helianthus annuus</name>
    <name type="common">Common sunflower</name>
    <dbReference type="NCBI Taxonomy" id="4232"/>
    <lineage>
        <taxon>Eukaryota</taxon>
        <taxon>Viridiplantae</taxon>
        <taxon>Streptophyta</taxon>
        <taxon>Embryophyta</taxon>
        <taxon>Tracheophyta</taxon>
        <taxon>Spermatophyta</taxon>
        <taxon>Magnoliopsida</taxon>
        <taxon>eudicotyledons</taxon>
        <taxon>Gunneridae</taxon>
        <taxon>Pentapetalae</taxon>
        <taxon>asterids</taxon>
        <taxon>campanulids</taxon>
        <taxon>Asterales</taxon>
        <taxon>Asteraceae</taxon>
        <taxon>Asteroideae</taxon>
        <taxon>Heliantheae alliance</taxon>
        <taxon>Heliantheae</taxon>
        <taxon>Helianthus</taxon>
    </lineage>
</organism>
<accession>A0A9K3NT01</accession>
<name>A0A9K3NT01_HELAN</name>
<proteinExistence type="predicted"/>
<comment type="caution">
    <text evidence="1">The sequence shown here is derived from an EMBL/GenBank/DDBJ whole genome shotgun (WGS) entry which is preliminary data.</text>
</comment>